<dbReference type="RefSeq" id="WP_086636924.1">
    <property type="nucleotide sequence ID" value="NZ_MRZU01000003.1"/>
</dbReference>
<dbReference type="OrthoDB" id="324624at2157"/>
<reference evidence="1 2" key="1">
    <citation type="submission" date="2016-12" db="EMBL/GenBank/DDBJ databases">
        <title>Discovery of methanogenic haloarchaea.</title>
        <authorList>
            <person name="Sorokin D.Y."/>
            <person name="Makarova K.S."/>
            <person name="Abbas B."/>
            <person name="Ferrer M."/>
            <person name="Golyshin P.N."/>
        </authorList>
    </citation>
    <scope>NUCLEOTIDE SEQUENCE [LARGE SCALE GENOMIC DNA]</scope>
    <source>
        <strain evidence="1">AMET1</strain>
    </source>
</reference>
<sequence length="312" mass="38322">MPNKKFKSEEKKVINEIEEFSFNKEGNRLLKYSIESLLEEIDPERKGYVSTTRFFKLIFLVHKKLQEKNINIGLPYFWYLYGPVCIEKKLPEGDYVKRKGSYLPTKHKKEPSKKVEKKIQRTIEKISHDYKGTKTDEIVDNVYQKYAPYEFQLNFRKFRGILNVKEMDVAMEFAGKENRNKILIEKLDQMLHSFPEEDFREIYNQFLQWENVMRYLADKGFNTEEKKFMKDFSDKFWELFCKLLRIKKYSKIDKYIIKKWKNSFKQKDFEEYKFDIQKFKNKFYTEMYKPRNEFKSERKTYKKTVYEEFINP</sequence>
<name>A0A1Y3GCA9_9EURY</name>
<dbReference type="Proteomes" id="UP000195137">
    <property type="component" value="Unassembled WGS sequence"/>
</dbReference>
<evidence type="ECO:0000313" key="1">
    <source>
        <dbReference type="EMBL" id="OUJ18870.1"/>
    </source>
</evidence>
<dbReference type="EMBL" id="MRZU01000003">
    <property type="protein sequence ID" value="OUJ18870.1"/>
    <property type="molecule type" value="Genomic_DNA"/>
</dbReference>
<evidence type="ECO:0000313" key="2">
    <source>
        <dbReference type="Proteomes" id="UP000195137"/>
    </source>
</evidence>
<protein>
    <submittedName>
        <fullName evidence="1">Uncharacterized protein</fullName>
    </submittedName>
</protein>
<gene>
    <name evidence="1" type="ORF">AMET1_0521</name>
</gene>
<accession>A0A1Y3GCA9</accession>
<comment type="caution">
    <text evidence="1">The sequence shown here is derived from an EMBL/GenBank/DDBJ whole genome shotgun (WGS) entry which is preliminary data.</text>
</comment>
<organism evidence="1 2">
    <name type="scientific">Methanonatronarchaeum thermophilum</name>
    <dbReference type="NCBI Taxonomy" id="1927129"/>
    <lineage>
        <taxon>Archaea</taxon>
        <taxon>Methanobacteriati</taxon>
        <taxon>Methanobacteriota</taxon>
        <taxon>Methanonatronarchaeia</taxon>
        <taxon>Methanonatronarchaeales</taxon>
        <taxon>Methanonatronarchaeaceae</taxon>
        <taxon>Methanonatronarchaeum</taxon>
    </lineage>
</organism>
<proteinExistence type="predicted"/>
<keyword evidence="2" id="KW-1185">Reference proteome</keyword>
<dbReference type="AlphaFoldDB" id="A0A1Y3GCA9"/>